<evidence type="ECO:0000313" key="2">
    <source>
        <dbReference type="EMBL" id="OTN75727.1"/>
    </source>
</evidence>
<protein>
    <recommendedName>
        <fullName evidence="1">Cyclic nucleotide-binding domain-containing protein</fullName>
    </recommendedName>
</protein>
<evidence type="ECO:0000259" key="1">
    <source>
        <dbReference type="PROSITE" id="PS50042"/>
    </source>
</evidence>
<evidence type="ECO:0000313" key="3">
    <source>
        <dbReference type="Proteomes" id="UP000195043"/>
    </source>
</evidence>
<dbReference type="PANTHER" id="PTHR24567">
    <property type="entry name" value="CRP FAMILY TRANSCRIPTIONAL REGULATORY PROTEIN"/>
    <property type="match status" value="1"/>
</dbReference>
<dbReference type="SUPFAM" id="SSF46785">
    <property type="entry name" value="Winged helix' DNA-binding domain"/>
    <property type="match status" value="1"/>
</dbReference>
<dbReference type="PROSITE" id="PS50042">
    <property type="entry name" value="CNMP_BINDING_3"/>
    <property type="match status" value="1"/>
</dbReference>
<dbReference type="Gene3D" id="2.60.120.10">
    <property type="entry name" value="Jelly Rolls"/>
    <property type="match status" value="1"/>
</dbReference>
<reference evidence="2 3" key="1">
    <citation type="submission" date="2017-05" db="EMBL/GenBank/DDBJ databases">
        <title>The Genome Sequence of Enterococcus sp. 8G7_MSG3316.</title>
        <authorList>
            <consortium name="The Broad Institute Genomics Platform"/>
            <consortium name="The Broad Institute Genomic Center for Infectious Diseases"/>
            <person name="Earl A."/>
            <person name="Manson A."/>
            <person name="Schwartman J."/>
            <person name="Gilmore M."/>
            <person name="Abouelleil A."/>
            <person name="Cao P."/>
            <person name="Chapman S."/>
            <person name="Cusick C."/>
            <person name="Shea T."/>
            <person name="Young S."/>
            <person name="Neafsey D."/>
            <person name="Nusbaum C."/>
            <person name="Birren B."/>
        </authorList>
    </citation>
    <scope>NUCLEOTIDE SEQUENCE [LARGE SCALE GENOMIC DNA]</scope>
    <source>
        <strain evidence="2 3">8G7_MSG3316</strain>
    </source>
</reference>
<dbReference type="GO" id="GO:0005829">
    <property type="term" value="C:cytosol"/>
    <property type="evidence" value="ECO:0007669"/>
    <property type="project" value="TreeGrafter"/>
</dbReference>
<dbReference type="CDD" id="cd00038">
    <property type="entry name" value="CAP_ED"/>
    <property type="match status" value="1"/>
</dbReference>
<dbReference type="InterPro" id="IPR036390">
    <property type="entry name" value="WH_DNA-bd_sf"/>
</dbReference>
<dbReference type="InterPro" id="IPR050397">
    <property type="entry name" value="Env_Response_Regulators"/>
</dbReference>
<dbReference type="GO" id="GO:0003700">
    <property type="term" value="F:DNA-binding transcription factor activity"/>
    <property type="evidence" value="ECO:0007669"/>
    <property type="project" value="TreeGrafter"/>
</dbReference>
<feature type="domain" description="Cyclic nucleotide-binding" evidence="1">
    <location>
        <begin position="23"/>
        <end position="132"/>
    </location>
</feature>
<dbReference type="SUPFAM" id="SSF51206">
    <property type="entry name" value="cAMP-binding domain-like"/>
    <property type="match status" value="1"/>
</dbReference>
<comment type="caution">
    <text evidence="2">The sequence shown here is derived from an EMBL/GenBank/DDBJ whole genome shotgun (WGS) entry which is preliminary data.</text>
</comment>
<keyword evidence="3" id="KW-1185">Reference proteome</keyword>
<dbReference type="RefSeq" id="WP_086273753.1">
    <property type="nucleotide sequence ID" value="NZ_NGKU01000001.1"/>
</dbReference>
<name>A0A242A3V7_9ENTE</name>
<dbReference type="InterPro" id="IPR014710">
    <property type="entry name" value="RmlC-like_jellyroll"/>
</dbReference>
<dbReference type="Proteomes" id="UP000195043">
    <property type="component" value="Unassembled WGS sequence"/>
</dbReference>
<dbReference type="Pfam" id="PF00027">
    <property type="entry name" value="cNMP_binding"/>
    <property type="match status" value="1"/>
</dbReference>
<accession>A0A242A3V7</accession>
<dbReference type="AlphaFoldDB" id="A0A242A3V7"/>
<dbReference type="OrthoDB" id="581021at2"/>
<dbReference type="SMART" id="SM00100">
    <property type="entry name" value="cNMP"/>
    <property type="match status" value="1"/>
</dbReference>
<gene>
    <name evidence="2" type="ORF">A5886_000803</name>
</gene>
<proteinExistence type="predicted"/>
<sequence>MDKRPYNDHIDLQQFDYLPLASEVLAKSDYLTFDNNETIQQDAVPMTYFYLLLSGKAKIIKDQANGKRALLHFLQPGDSIGDLTLVGAEIQPKTVIALGKTSCIGIPIQLAKQQLMQDPYFVQALAKEIGEKLLLRMDSYMLQQTYPLDLRLAMLLMETSVEDHYQEKITETAEFLGVSYRHLTFTLKRFKEQGLIQKQNQGYRINHEALNNYIDQKHRGASD</sequence>
<dbReference type="STRING" id="1834191.A5886_000803"/>
<dbReference type="PANTHER" id="PTHR24567:SF26">
    <property type="entry name" value="REGULATORY PROTEIN YEIL"/>
    <property type="match status" value="1"/>
</dbReference>
<dbReference type="InterPro" id="IPR000595">
    <property type="entry name" value="cNMP-bd_dom"/>
</dbReference>
<dbReference type="EMBL" id="NGKU01000001">
    <property type="protein sequence ID" value="OTN75727.1"/>
    <property type="molecule type" value="Genomic_DNA"/>
</dbReference>
<dbReference type="InterPro" id="IPR018490">
    <property type="entry name" value="cNMP-bd_dom_sf"/>
</dbReference>
<organism evidence="2 3">
    <name type="scientific">Candidatus Enterococcus testudinis</name>
    <dbReference type="NCBI Taxonomy" id="1834191"/>
    <lineage>
        <taxon>Bacteria</taxon>
        <taxon>Bacillati</taxon>
        <taxon>Bacillota</taxon>
        <taxon>Bacilli</taxon>
        <taxon>Lactobacillales</taxon>
        <taxon>Enterococcaceae</taxon>
        <taxon>Enterococcus</taxon>
    </lineage>
</organism>